<evidence type="ECO:0000259" key="7">
    <source>
        <dbReference type="Pfam" id="PF04762"/>
    </source>
</evidence>
<dbReference type="Pfam" id="PF04762">
    <property type="entry name" value="Beta-prop_ELP1_1st"/>
    <property type="match status" value="1"/>
</dbReference>
<keyword evidence="3 6" id="KW-0963">Cytoplasm</keyword>
<dbReference type="InterPro" id="IPR056164">
    <property type="entry name" value="Beta-prop_ELP1_1st"/>
</dbReference>
<protein>
    <recommendedName>
        <fullName evidence="5 6">Elongator complex protein 1</fullName>
    </recommendedName>
</protein>
<feature type="domain" description="ELP1 alpha-solenoid" evidence="10">
    <location>
        <begin position="652"/>
        <end position="863"/>
    </location>
</feature>
<dbReference type="Pfam" id="PF23936">
    <property type="entry name" value="HB_ELP1"/>
    <property type="match status" value="1"/>
</dbReference>
<evidence type="ECO:0000259" key="11">
    <source>
        <dbReference type="Pfam" id="PF23936"/>
    </source>
</evidence>
<dbReference type="InterPro" id="IPR056169">
    <property type="entry name" value="HB_ELP1"/>
</dbReference>
<dbReference type="AlphaFoldDB" id="A0A9Q0MSS0"/>
<evidence type="ECO:0000259" key="9">
    <source>
        <dbReference type="Pfam" id="PF23878"/>
    </source>
</evidence>
<dbReference type="Proteomes" id="UP001151699">
    <property type="component" value="Chromosome C"/>
</dbReference>
<feature type="domain" description="ELP1 TPR" evidence="9">
    <location>
        <begin position="870"/>
        <end position="1031"/>
    </location>
</feature>
<dbReference type="Pfam" id="PF23797">
    <property type="entry name" value="Beta-prop_ELP1_2nd"/>
    <property type="match status" value="1"/>
</dbReference>
<accession>A0A9Q0MSS0</accession>
<dbReference type="Pfam" id="PF23878">
    <property type="entry name" value="TPR_ELP1"/>
    <property type="match status" value="1"/>
</dbReference>
<evidence type="ECO:0000256" key="2">
    <source>
        <dbReference type="ARBA" id="ARBA00006086"/>
    </source>
</evidence>
<dbReference type="InterPro" id="IPR006849">
    <property type="entry name" value="Elp1"/>
</dbReference>
<feature type="domain" description="ELP1 N-terminal second beta-propeller" evidence="8">
    <location>
        <begin position="375"/>
        <end position="636"/>
    </location>
</feature>
<name>A0A9Q0MSS0_9DIPT</name>
<comment type="similarity">
    <text evidence="2 6">Belongs to the ELP1/IKA1 family.</text>
</comment>
<dbReference type="GO" id="GO:0005634">
    <property type="term" value="C:nucleus"/>
    <property type="evidence" value="ECO:0007669"/>
    <property type="project" value="UniProtKB-SubCell"/>
</dbReference>
<keyword evidence="4" id="KW-0819">tRNA processing</keyword>
<dbReference type="InterPro" id="IPR056166">
    <property type="entry name" value="TPR_ELP1"/>
</dbReference>
<dbReference type="OrthoDB" id="40048at2759"/>
<dbReference type="Gene3D" id="1.25.40.470">
    <property type="match status" value="1"/>
</dbReference>
<evidence type="ECO:0000256" key="5">
    <source>
        <dbReference type="ARBA" id="ARBA00029535"/>
    </source>
</evidence>
<comment type="subcellular location">
    <subcellularLocation>
        <location evidence="6">Cytoplasm</location>
    </subcellularLocation>
    <subcellularLocation>
        <location evidence="6">Nucleus</location>
    </subcellularLocation>
</comment>
<comment type="caution">
    <text evidence="12">The sequence shown here is derived from an EMBL/GenBank/DDBJ whole genome shotgun (WGS) entry which is preliminary data.</text>
</comment>
<keyword evidence="6" id="KW-0539">Nucleus</keyword>
<comment type="function">
    <text evidence="6">Component of the elongator complex which is required for multiple tRNA modifications, including mcm5U (5-methoxycarbonylmethyl uridine), mcm5s2U (5-methoxycarbonylmethyl-2-thiouridine), and ncm5U (5-carbamoylmethyl uridine). The elongator complex catalyzes formation of carboxymethyluridine in the wobble base at position 34 in tRNAs.</text>
</comment>
<feature type="domain" description="ELP1 three-helical bundle" evidence="11">
    <location>
        <begin position="1045"/>
        <end position="1124"/>
    </location>
</feature>
<dbReference type="Gene3D" id="2.130.10.10">
    <property type="entry name" value="YVTN repeat-like/Quinoprotein amine dehydrogenase"/>
    <property type="match status" value="1"/>
</dbReference>
<sequence>MKNLELLYNRTLNLPIESSVHLVLNANEHQLAYISTNGTVHRCNLQNNDIEPIHTTDDQIIGLEYLPLNDEICIATSEGDVSVVNLRTETCENVTFCNGGIERMSWSPDQEIVVFITKSKQLVVMNSMYDPIYEGLLDEKCFGVNEFVNVGWGKKETQFHGTEGKEAAKKTTDVGVALDIEQMDKSISVVWRGDCEYFAVSFIGEAGRMFKVFNKEGSLQFTSEKCSGLEAPVFWRPSGSWIAIPQILPNKYAIALFEKNGLRHREIILPFKANEEPIKNLSWSSDSEVLAVQTYNISSQKYFVYLYTICNYHWYMKQCLQFDAPIVSFLWDSKFSEGKSLHVLLNDGTYNIYRWEFSVNHTIHRNDKEPAIVSVIDGVKILLTDFRQAVVPPPMCTVAVETKNPLNFVGFLQTAPPNSHPKMFSIDSVGTLTTFDIMTCDGKLEVHRSQEITTEVNHKIPLYIHHFLWINDETFIAAGCINSVETNVSVFQLTDGRLVEQHSLKLPATVVNIVTSSDESVVAQTITGSMFELTIKNQKLQPAVELFKLPDFCEKSLVHRTATAFDVYSLKCKQSLFWNDRKIATDVTSMFMTERYLAFTTLDQLKFIRLCDNEIVSDRRMERGGKLVTIVPKGSRTILQMPRGNLEAIQPRVLSLCIVGELLDASDYKAAFNILRTQRINLNVLVDHNPGKFQDEIEHFIDTIDNSQRLSLFLFDLQNADVTETMYSSNYTASAATTKDSQFFENKIQIICCRICDVLIAKKSTKTKYVLPIITAYVKQNQLEAAMLVISDLRKQTQCNNVNGKTDDNNIDAQGALKYLLYLVDVNQLYNVALGMYDFDLVLFVAAKSQKDPKEYLPFLNELKQLDETYRKFKIDLYLKRYRKALQHIVKCAEDKFDECLQIANSEKLHAEAMRLYEGQTECYRKMAQAYAEVLRSTGKVRDACLMYERCGDLRQAMLSAKHILDWEKCLTLANRLNMPKDEIVQLVTSLIPALKEAGNHSDAAELALGTLNDLELCIRILCDGRLYQKAMYVARMNQEQLIGNKNRRKHERKLLNLKEGNPFEDIALIDALHTSALSTFDQQKSIRIICRALVDQGMDQLGVELQRVYGKALVIIKNSLDEIWLPEMIISGQMANDGNVDYESLQDNQHYSMINLHQRFKPQLKSIDWELDILRIHQTLKEK</sequence>
<dbReference type="PANTHER" id="PTHR12747:SF0">
    <property type="entry name" value="ELONGATOR COMPLEX PROTEIN 1"/>
    <property type="match status" value="1"/>
</dbReference>
<evidence type="ECO:0000256" key="6">
    <source>
        <dbReference type="PIRNR" id="PIRNR017233"/>
    </source>
</evidence>
<dbReference type="PIRSF" id="PIRSF017233">
    <property type="entry name" value="IKAP"/>
    <property type="match status" value="1"/>
</dbReference>
<dbReference type="InterPro" id="IPR056165">
    <property type="entry name" value="Beta-prop_ELP1_2nd"/>
</dbReference>
<evidence type="ECO:0000259" key="10">
    <source>
        <dbReference type="Pfam" id="PF23925"/>
    </source>
</evidence>
<evidence type="ECO:0000256" key="4">
    <source>
        <dbReference type="ARBA" id="ARBA00022694"/>
    </source>
</evidence>
<dbReference type="GO" id="GO:0033588">
    <property type="term" value="C:elongator holoenzyme complex"/>
    <property type="evidence" value="ECO:0007669"/>
    <property type="project" value="InterPro"/>
</dbReference>
<dbReference type="GO" id="GO:0005829">
    <property type="term" value="C:cytosol"/>
    <property type="evidence" value="ECO:0007669"/>
    <property type="project" value="TreeGrafter"/>
</dbReference>
<dbReference type="GO" id="GO:0000049">
    <property type="term" value="F:tRNA binding"/>
    <property type="evidence" value="ECO:0007669"/>
    <property type="project" value="TreeGrafter"/>
</dbReference>
<evidence type="ECO:0000313" key="12">
    <source>
        <dbReference type="EMBL" id="KAJ6635662.1"/>
    </source>
</evidence>
<proteinExistence type="inferred from homology"/>
<gene>
    <name evidence="12" type="primary">Elp1</name>
    <name evidence="12" type="ORF">Bhyg_14248</name>
</gene>
<dbReference type="GO" id="GO:0002926">
    <property type="term" value="P:tRNA wobble base 5-methoxycarbonylmethyl-2-thiouridinylation"/>
    <property type="evidence" value="ECO:0007669"/>
    <property type="project" value="TreeGrafter"/>
</dbReference>
<evidence type="ECO:0000313" key="13">
    <source>
        <dbReference type="Proteomes" id="UP001151699"/>
    </source>
</evidence>
<dbReference type="Pfam" id="PF23925">
    <property type="entry name" value="A-sol_ELP1"/>
    <property type="match status" value="1"/>
</dbReference>
<dbReference type="InterPro" id="IPR015943">
    <property type="entry name" value="WD40/YVTN_repeat-like_dom_sf"/>
</dbReference>
<keyword evidence="13" id="KW-1185">Reference proteome</keyword>
<evidence type="ECO:0000256" key="1">
    <source>
        <dbReference type="ARBA" id="ARBA00005043"/>
    </source>
</evidence>
<organism evidence="12 13">
    <name type="scientific">Pseudolycoriella hygida</name>
    <dbReference type="NCBI Taxonomy" id="35572"/>
    <lineage>
        <taxon>Eukaryota</taxon>
        <taxon>Metazoa</taxon>
        <taxon>Ecdysozoa</taxon>
        <taxon>Arthropoda</taxon>
        <taxon>Hexapoda</taxon>
        <taxon>Insecta</taxon>
        <taxon>Pterygota</taxon>
        <taxon>Neoptera</taxon>
        <taxon>Endopterygota</taxon>
        <taxon>Diptera</taxon>
        <taxon>Nematocera</taxon>
        <taxon>Sciaroidea</taxon>
        <taxon>Sciaridae</taxon>
        <taxon>Pseudolycoriella</taxon>
    </lineage>
</organism>
<comment type="pathway">
    <text evidence="1">tRNA modification; 5-methoxycarbonylmethyl-2-thiouridine-tRNA biosynthesis.</text>
</comment>
<dbReference type="EMBL" id="WJQU01000004">
    <property type="protein sequence ID" value="KAJ6635662.1"/>
    <property type="molecule type" value="Genomic_DNA"/>
</dbReference>
<evidence type="ECO:0000259" key="8">
    <source>
        <dbReference type="Pfam" id="PF23797"/>
    </source>
</evidence>
<dbReference type="PANTHER" id="PTHR12747">
    <property type="entry name" value="ELONGATOR COMPLEX PROTEIN 1"/>
    <property type="match status" value="1"/>
</dbReference>
<dbReference type="SUPFAM" id="SSF69322">
    <property type="entry name" value="Tricorn protease domain 2"/>
    <property type="match status" value="1"/>
</dbReference>
<dbReference type="InterPro" id="IPR056167">
    <property type="entry name" value="A-sol_ELP1"/>
</dbReference>
<feature type="domain" description="ELP1 first N-terminal beta-propeller" evidence="7">
    <location>
        <begin position="39"/>
        <end position="324"/>
    </location>
</feature>
<evidence type="ECO:0000256" key="3">
    <source>
        <dbReference type="ARBA" id="ARBA00022490"/>
    </source>
</evidence>
<reference evidence="12" key="1">
    <citation type="submission" date="2022-07" db="EMBL/GenBank/DDBJ databases">
        <authorList>
            <person name="Trinca V."/>
            <person name="Uliana J.V.C."/>
            <person name="Torres T.T."/>
            <person name="Ward R.J."/>
            <person name="Monesi N."/>
        </authorList>
    </citation>
    <scope>NUCLEOTIDE SEQUENCE</scope>
    <source>
        <strain evidence="12">HSMRA1968</strain>
        <tissue evidence="12">Whole embryos</tissue>
    </source>
</reference>